<dbReference type="AlphaFoldDB" id="X1AUJ7"/>
<dbReference type="Pfam" id="PF07521">
    <property type="entry name" value="RMMBL"/>
    <property type="match status" value="1"/>
</dbReference>
<dbReference type="EMBL" id="BART01010219">
    <property type="protein sequence ID" value="GAG86634.1"/>
    <property type="molecule type" value="Genomic_DNA"/>
</dbReference>
<reference evidence="2" key="1">
    <citation type="journal article" date="2014" name="Front. Microbiol.">
        <title>High frequency of phylogenetically diverse reductive dehalogenase-homologous genes in deep subseafloor sedimentary metagenomes.</title>
        <authorList>
            <person name="Kawai M."/>
            <person name="Futagami T."/>
            <person name="Toyoda A."/>
            <person name="Takaki Y."/>
            <person name="Nishi S."/>
            <person name="Hori S."/>
            <person name="Arai W."/>
            <person name="Tsubouchi T."/>
            <person name="Morono Y."/>
            <person name="Uchiyama I."/>
            <person name="Ito T."/>
            <person name="Fujiyama A."/>
            <person name="Inagaki F."/>
            <person name="Takami H."/>
        </authorList>
    </citation>
    <scope>NUCLEOTIDE SEQUENCE</scope>
    <source>
        <strain evidence="2">Expedition CK06-06</strain>
    </source>
</reference>
<dbReference type="InterPro" id="IPR036866">
    <property type="entry name" value="RibonucZ/Hydroxyglut_hydro"/>
</dbReference>
<sequence length="86" mass="9919">GYLDKPNTKQFIDYLKNRKFNIHKIHTSGHADIGTLKKMVKAVNPKNIDPIHTFSGNVYKKIFTAPIVELKDGETRKFLRIMFGMV</sequence>
<accession>X1AUJ7</accession>
<comment type="caution">
    <text evidence="2">The sequence shown here is derived from an EMBL/GenBank/DDBJ whole genome shotgun (WGS) entry which is preliminary data.</text>
</comment>
<dbReference type="SUPFAM" id="SSF56281">
    <property type="entry name" value="Metallo-hydrolase/oxidoreductase"/>
    <property type="match status" value="1"/>
</dbReference>
<name>X1AUJ7_9ZZZZ</name>
<feature type="non-terminal residue" evidence="2">
    <location>
        <position position="1"/>
    </location>
</feature>
<evidence type="ECO:0000259" key="1">
    <source>
        <dbReference type="Pfam" id="PF07521"/>
    </source>
</evidence>
<gene>
    <name evidence="2" type="ORF">S01H4_22330</name>
</gene>
<proteinExistence type="predicted"/>
<evidence type="ECO:0000313" key="2">
    <source>
        <dbReference type="EMBL" id="GAG86634.1"/>
    </source>
</evidence>
<protein>
    <recommendedName>
        <fullName evidence="1">Zn-dependent metallo-hydrolase RNA specificity domain-containing protein</fullName>
    </recommendedName>
</protein>
<feature type="domain" description="Zn-dependent metallo-hydrolase RNA specificity" evidence="1">
    <location>
        <begin position="19"/>
        <end position="53"/>
    </location>
</feature>
<dbReference type="InterPro" id="IPR011108">
    <property type="entry name" value="RMMBL"/>
</dbReference>
<organism evidence="2">
    <name type="scientific">marine sediment metagenome</name>
    <dbReference type="NCBI Taxonomy" id="412755"/>
    <lineage>
        <taxon>unclassified sequences</taxon>
        <taxon>metagenomes</taxon>
        <taxon>ecological metagenomes</taxon>
    </lineage>
</organism>